<dbReference type="CDD" id="cd16343">
    <property type="entry name" value="LMWPTP"/>
    <property type="match status" value="1"/>
</dbReference>
<dbReference type="Gene3D" id="3.40.50.2300">
    <property type="match status" value="1"/>
</dbReference>
<dbReference type="InterPro" id="IPR036196">
    <property type="entry name" value="Ptyr_pPase_sf"/>
</dbReference>
<feature type="domain" description="Phosphotyrosine protein phosphatase I" evidence="5">
    <location>
        <begin position="4"/>
        <end position="149"/>
    </location>
</feature>
<dbReference type="InterPro" id="IPR017867">
    <property type="entry name" value="Tyr_phospatase_low_mol_wt"/>
</dbReference>
<evidence type="ECO:0000256" key="2">
    <source>
        <dbReference type="ARBA" id="ARBA00013064"/>
    </source>
</evidence>
<evidence type="ECO:0000313" key="7">
    <source>
        <dbReference type="Proteomes" id="UP001219956"/>
    </source>
</evidence>
<dbReference type="Pfam" id="PF01451">
    <property type="entry name" value="LMWPc"/>
    <property type="match status" value="1"/>
</dbReference>
<dbReference type="InterPro" id="IPR050438">
    <property type="entry name" value="LMW_PTPase"/>
</dbReference>
<dbReference type="EMBL" id="JAQQLF010000002">
    <property type="protein sequence ID" value="MDC7716091.1"/>
    <property type="molecule type" value="Genomic_DNA"/>
</dbReference>
<dbReference type="EC" id="3.1.3.48" evidence="2"/>
<dbReference type="Proteomes" id="UP001219956">
    <property type="component" value="Unassembled WGS sequence"/>
</dbReference>
<keyword evidence="7" id="KW-1185">Reference proteome</keyword>
<keyword evidence="3" id="KW-0378">Hydrolase</keyword>
<organism evidence="6 7">
    <name type="scientific">Vogesella aquatica</name>
    <dbReference type="NCBI Taxonomy" id="2984206"/>
    <lineage>
        <taxon>Bacteria</taxon>
        <taxon>Pseudomonadati</taxon>
        <taxon>Pseudomonadota</taxon>
        <taxon>Betaproteobacteria</taxon>
        <taxon>Neisseriales</taxon>
        <taxon>Chromobacteriaceae</taxon>
        <taxon>Vogesella</taxon>
    </lineage>
</organism>
<dbReference type="PRINTS" id="PR00719">
    <property type="entry name" value="LMWPTPASE"/>
</dbReference>
<evidence type="ECO:0000259" key="5">
    <source>
        <dbReference type="SMART" id="SM00226"/>
    </source>
</evidence>
<protein>
    <recommendedName>
        <fullName evidence="2">protein-tyrosine-phosphatase</fullName>
        <ecNumber evidence="2">3.1.3.48</ecNumber>
    </recommendedName>
</protein>
<gene>
    <name evidence="6" type="ORF">PQU95_02490</name>
</gene>
<dbReference type="RefSeq" id="WP_272750533.1">
    <property type="nucleotide sequence ID" value="NZ_JAQQLF010000002.1"/>
</dbReference>
<reference evidence="6 7" key="1">
    <citation type="submission" date="2023-01" db="EMBL/GenBank/DDBJ databases">
        <title>Novel species of the genus Vogesella isolated from rivers.</title>
        <authorList>
            <person name="Lu H."/>
        </authorList>
    </citation>
    <scope>NUCLEOTIDE SEQUENCE [LARGE SCALE GENOMIC DNA]</scope>
    <source>
        <strain evidence="6 7">DC21W</strain>
    </source>
</reference>
<proteinExistence type="inferred from homology"/>
<evidence type="ECO:0000256" key="4">
    <source>
        <dbReference type="ARBA" id="ARBA00022912"/>
    </source>
</evidence>
<sequence>MEKKRILMVCMGNICRSPTAEGVMRSMLLKHGLQDQLEVDSAGTHAYHIGEAPDLRSTHAALARGYDLRRQRARQVCADDFERFDYILAADRANLASLQALRQKGVTPQLLLSILGTEADVPDPYYGGPQGFEQVLDLIEQACEAWCLAFCRKAGPV</sequence>
<keyword evidence="4" id="KW-0904">Protein phosphatase</keyword>
<accession>A0ABT5IV66</accession>
<dbReference type="InterPro" id="IPR023485">
    <property type="entry name" value="Ptyr_pPase"/>
</dbReference>
<dbReference type="PANTHER" id="PTHR11717">
    <property type="entry name" value="LOW MOLECULAR WEIGHT PROTEIN TYROSINE PHOSPHATASE"/>
    <property type="match status" value="1"/>
</dbReference>
<comment type="similarity">
    <text evidence="1">Belongs to the low molecular weight phosphotyrosine protein phosphatase family.</text>
</comment>
<dbReference type="PANTHER" id="PTHR11717:SF7">
    <property type="entry name" value="LOW MOLECULAR WEIGHT PHOSPHOTYROSINE PROTEIN PHOSPHATASE"/>
    <property type="match status" value="1"/>
</dbReference>
<evidence type="ECO:0000256" key="3">
    <source>
        <dbReference type="ARBA" id="ARBA00022801"/>
    </source>
</evidence>
<evidence type="ECO:0000313" key="6">
    <source>
        <dbReference type="EMBL" id="MDC7716091.1"/>
    </source>
</evidence>
<comment type="caution">
    <text evidence="6">The sequence shown here is derived from an EMBL/GenBank/DDBJ whole genome shotgun (WGS) entry which is preliminary data.</text>
</comment>
<dbReference type="SUPFAM" id="SSF52788">
    <property type="entry name" value="Phosphotyrosine protein phosphatases I"/>
    <property type="match status" value="1"/>
</dbReference>
<evidence type="ECO:0000256" key="1">
    <source>
        <dbReference type="ARBA" id="ARBA00011063"/>
    </source>
</evidence>
<dbReference type="SMART" id="SM00226">
    <property type="entry name" value="LMWPc"/>
    <property type="match status" value="1"/>
</dbReference>
<name>A0ABT5IV66_9NEIS</name>